<dbReference type="EMBL" id="CP047156">
    <property type="protein sequence ID" value="QHB99508.1"/>
    <property type="molecule type" value="Genomic_DNA"/>
</dbReference>
<dbReference type="Proteomes" id="UP000463857">
    <property type="component" value="Chromosome"/>
</dbReference>
<organism evidence="1 2">
    <name type="scientific">Epidermidibacterium keratini</name>
    <dbReference type="NCBI Taxonomy" id="1891644"/>
    <lineage>
        <taxon>Bacteria</taxon>
        <taxon>Bacillati</taxon>
        <taxon>Actinomycetota</taxon>
        <taxon>Actinomycetes</taxon>
        <taxon>Sporichthyales</taxon>
        <taxon>Sporichthyaceae</taxon>
        <taxon>Epidermidibacterium</taxon>
    </lineage>
</organism>
<dbReference type="RefSeq" id="WP_159543149.1">
    <property type="nucleotide sequence ID" value="NZ_CP047156.1"/>
</dbReference>
<proteinExistence type="predicted"/>
<gene>
    <name evidence="1" type="ORF">EK0264_03880</name>
</gene>
<sequence>MSMIVRHYIVHCGRVWDPLAPGTSTLWVCSPGNGYGVRLRDGQGVMRVRKVPQSADFRAKQKDLPPVIEGLDEWFATATPWPVDFDVMVMWDWSSERGEVTGVWLAAVSGLDTPAMRMLAKRELPAAVRPPSAILTTSMPADALNPAVDLLDDFDEALDKNRDIGND</sequence>
<reference evidence="1 2" key="1">
    <citation type="journal article" date="2018" name="Int. J. Syst. Evol. Microbiol.">
        <title>Epidermidibacterium keratini gen. nov., sp. nov., a member of the family Sporichthyaceae, isolated from keratin epidermis.</title>
        <authorList>
            <person name="Lee D.G."/>
            <person name="Trujillo M.E."/>
            <person name="Kang S."/>
            <person name="Nam J.J."/>
            <person name="Kim Y.J."/>
        </authorList>
    </citation>
    <scope>NUCLEOTIDE SEQUENCE [LARGE SCALE GENOMIC DNA]</scope>
    <source>
        <strain evidence="1 2">EPI-7</strain>
    </source>
</reference>
<dbReference type="InParanoid" id="A0A7L4YKZ6"/>
<dbReference type="KEGG" id="eke:EK0264_03880"/>
<name>A0A7L4YKZ6_9ACTN</name>
<keyword evidence="2" id="KW-1185">Reference proteome</keyword>
<protein>
    <submittedName>
        <fullName evidence="1">Uncharacterized protein</fullName>
    </submittedName>
</protein>
<accession>A0A7L4YKZ6</accession>
<dbReference type="AlphaFoldDB" id="A0A7L4YKZ6"/>
<evidence type="ECO:0000313" key="2">
    <source>
        <dbReference type="Proteomes" id="UP000463857"/>
    </source>
</evidence>
<evidence type="ECO:0000313" key="1">
    <source>
        <dbReference type="EMBL" id="QHB99508.1"/>
    </source>
</evidence>